<dbReference type="InterPro" id="IPR003509">
    <property type="entry name" value="UPF0102_YraN-like"/>
</dbReference>
<reference evidence="3 4" key="1">
    <citation type="submission" date="2017-12" db="EMBL/GenBank/DDBJ databases">
        <title>Anaerobic carbon monoxide metabolism by Pleomorphomonas carboxyditropha sp. nov., a new mesophilic hydrogenogenic carboxidotroph.</title>
        <authorList>
            <person name="Esquivel-Elizondo S."/>
            <person name="Krajmalnik-Brown R."/>
        </authorList>
    </citation>
    <scope>NUCLEOTIDE SEQUENCE [LARGE SCALE GENOMIC DNA]</scope>
    <source>
        <strain evidence="3 4">R5-392</strain>
    </source>
</reference>
<dbReference type="AlphaFoldDB" id="A0A1I4SSJ6"/>
<dbReference type="InterPro" id="IPR011335">
    <property type="entry name" value="Restrct_endonuc-II-like"/>
</dbReference>
<comment type="similarity">
    <text evidence="1 2">Belongs to the UPF0102 family.</text>
</comment>
<proteinExistence type="inferred from homology"/>
<keyword evidence="4" id="KW-1185">Reference proteome</keyword>
<dbReference type="SUPFAM" id="SSF52980">
    <property type="entry name" value="Restriction endonuclease-like"/>
    <property type="match status" value="1"/>
</dbReference>
<dbReference type="HAMAP" id="MF_00048">
    <property type="entry name" value="UPF0102"/>
    <property type="match status" value="1"/>
</dbReference>
<evidence type="ECO:0000313" key="3">
    <source>
        <dbReference type="EMBL" id="PKR88504.1"/>
    </source>
</evidence>
<dbReference type="OrthoDB" id="9812968at2"/>
<gene>
    <name evidence="3" type="ORF">CXZ10_13965</name>
</gene>
<comment type="caution">
    <text evidence="3">The sequence shown here is derived from an EMBL/GenBank/DDBJ whole genome shotgun (WGS) entry which is preliminary data.</text>
</comment>
<accession>A0A1I4SSJ6</accession>
<evidence type="ECO:0000256" key="2">
    <source>
        <dbReference type="HAMAP-Rule" id="MF_00048"/>
    </source>
</evidence>
<evidence type="ECO:0000313" key="4">
    <source>
        <dbReference type="Proteomes" id="UP000233491"/>
    </source>
</evidence>
<evidence type="ECO:0000256" key="1">
    <source>
        <dbReference type="ARBA" id="ARBA00006738"/>
    </source>
</evidence>
<protein>
    <recommendedName>
        <fullName evidence="2">UPF0102 protein CXZ10_13965</fullName>
    </recommendedName>
</protein>
<dbReference type="EMBL" id="PJNW01000011">
    <property type="protein sequence ID" value="PKR88504.1"/>
    <property type="molecule type" value="Genomic_DNA"/>
</dbReference>
<dbReference type="Gene3D" id="3.40.1350.10">
    <property type="match status" value="1"/>
</dbReference>
<dbReference type="NCBIfam" id="NF009151">
    <property type="entry name" value="PRK12497.1-5"/>
    <property type="match status" value="1"/>
</dbReference>
<dbReference type="InterPro" id="IPR011856">
    <property type="entry name" value="tRNA_endonuc-like_dom_sf"/>
</dbReference>
<dbReference type="Pfam" id="PF02021">
    <property type="entry name" value="UPF0102"/>
    <property type="match status" value="1"/>
</dbReference>
<dbReference type="PANTHER" id="PTHR34039">
    <property type="entry name" value="UPF0102 PROTEIN YRAN"/>
    <property type="match status" value="1"/>
</dbReference>
<sequence length="118" mass="13339">MRADRRAGHARGLVAEGIAAWLLRLKGYRVLATRYRTPLGEIDIVARRGQVLAFVEVKARPSLEAGLEAIAAEGYRRIEAAADLYLSRHPQFIDFTLRFDLVVVSPRRWPLHVENAFS</sequence>
<dbReference type="Proteomes" id="UP000233491">
    <property type="component" value="Unassembled WGS sequence"/>
</dbReference>
<organism evidence="3 4">
    <name type="scientific">Pleomorphomonas diazotrophica</name>
    <dbReference type="NCBI Taxonomy" id="1166257"/>
    <lineage>
        <taxon>Bacteria</taxon>
        <taxon>Pseudomonadati</taxon>
        <taxon>Pseudomonadota</taxon>
        <taxon>Alphaproteobacteria</taxon>
        <taxon>Hyphomicrobiales</taxon>
        <taxon>Pleomorphomonadaceae</taxon>
        <taxon>Pleomorphomonas</taxon>
    </lineage>
</organism>
<dbReference type="RefSeq" id="WP_101289957.1">
    <property type="nucleotide sequence ID" value="NZ_FOUQ01000004.1"/>
</dbReference>
<dbReference type="PANTHER" id="PTHR34039:SF1">
    <property type="entry name" value="UPF0102 PROTEIN YRAN"/>
    <property type="match status" value="1"/>
</dbReference>
<name>A0A1I4SSJ6_9HYPH</name>
<dbReference type="GO" id="GO:0003676">
    <property type="term" value="F:nucleic acid binding"/>
    <property type="evidence" value="ECO:0007669"/>
    <property type="project" value="InterPro"/>
</dbReference>